<evidence type="ECO:0000256" key="3">
    <source>
        <dbReference type="ARBA" id="ARBA00022801"/>
    </source>
</evidence>
<organism evidence="6 7">
    <name type="scientific">Blautia hansenii</name>
    <name type="common">Ruminococcus hansenii</name>
    <dbReference type="NCBI Taxonomy" id="1322"/>
    <lineage>
        <taxon>Bacteria</taxon>
        <taxon>Bacillati</taxon>
        <taxon>Bacillota</taxon>
        <taxon>Clostridia</taxon>
        <taxon>Lachnospirales</taxon>
        <taxon>Lachnospiraceae</taxon>
        <taxon>Blautia</taxon>
    </lineage>
</organism>
<dbReference type="Pfam" id="PF00884">
    <property type="entry name" value="Sulfatase"/>
    <property type="match status" value="1"/>
</dbReference>
<accession>A0ABX2I9Z3</accession>
<dbReference type="PROSITE" id="PS00523">
    <property type="entry name" value="SULFATASE_1"/>
    <property type="match status" value="1"/>
</dbReference>
<dbReference type="Proteomes" id="UP000822142">
    <property type="component" value="Unassembled WGS sequence"/>
</dbReference>
<comment type="similarity">
    <text evidence="1">Belongs to the sulfatase family.</text>
</comment>
<name>A0ABX2I9Z3_BLAHA</name>
<evidence type="ECO:0000313" key="6">
    <source>
        <dbReference type="EMBL" id="NSJ86274.1"/>
    </source>
</evidence>
<comment type="caution">
    <text evidence="6">The sequence shown here is derived from an EMBL/GenBank/DDBJ whole genome shotgun (WGS) entry which is preliminary data.</text>
</comment>
<dbReference type="PANTHER" id="PTHR42693:SF33">
    <property type="entry name" value="ARYLSULFATASE"/>
    <property type="match status" value="1"/>
</dbReference>
<evidence type="ECO:0000256" key="4">
    <source>
        <dbReference type="ARBA" id="ARBA00022837"/>
    </source>
</evidence>
<evidence type="ECO:0000256" key="2">
    <source>
        <dbReference type="ARBA" id="ARBA00022723"/>
    </source>
</evidence>
<keyword evidence="7" id="KW-1185">Reference proteome</keyword>
<dbReference type="RefSeq" id="WP_173749295.1">
    <property type="nucleotide sequence ID" value="NZ_JAAITA010000010.1"/>
</dbReference>
<dbReference type="PANTHER" id="PTHR42693">
    <property type="entry name" value="ARYLSULFATASE FAMILY MEMBER"/>
    <property type="match status" value="1"/>
</dbReference>
<evidence type="ECO:0000259" key="5">
    <source>
        <dbReference type="Pfam" id="PF00884"/>
    </source>
</evidence>
<keyword evidence="3" id="KW-0378">Hydrolase</keyword>
<keyword evidence="4" id="KW-0106">Calcium</keyword>
<dbReference type="CDD" id="cd16149">
    <property type="entry name" value="sulfatase_like"/>
    <property type="match status" value="1"/>
</dbReference>
<dbReference type="SUPFAM" id="SSF53649">
    <property type="entry name" value="Alkaline phosphatase-like"/>
    <property type="match status" value="1"/>
</dbReference>
<dbReference type="Gene3D" id="3.40.720.10">
    <property type="entry name" value="Alkaline Phosphatase, subunit A"/>
    <property type="match status" value="1"/>
</dbReference>
<sequence length="484" mass="55472">MNILFIMADDQGSWAMNCGGTKELYTPNLNRIAESGMQFQNFYCVSPVCSPARASVLTGNIPSSHGVHDWIRSGNIDKDKFEEAGRENPYWNGYSCENKPISYLEGKTTYTDVLNENGYRCALAGKWHLGDSVCPQHGFSKWYTIGLGGCDYFHPDIVENGNIKVLHNQYVTEVIANKAIEYLNEFQHQEEPFYLSVHFTAPHSPWGEGQHPKKWMDYYENCDFPSIPDEADHPDLTTGPVFGTEKRKENLRGYFAAISAMDEQIGRILDTLEANGLRENTLVVYTADNGMSMGHHGVWGKGNGTFPFNMYETSVKVPFLMSLPGVIPQGKREETILSAYDIFPTLLELCHIDGENYKKLPGRSFAYLLRGEKEQRKRDEEIVVFDEYGPVRMIRNQDWKYIHRYPYGPHELYYLTEDPEEKENLCGQPKYEKTVVEMRARLNEWFNKYADEKVDGVKESVTGLGQMCRAGIYSEKTDTYYCEK</sequence>
<evidence type="ECO:0000256" key="1">
    <source>
        <dbReference type="ARBA" id="ARBA00008779"/>
    </source>
</evidence>
<evidence type="ECO:0000313" key="7">
    <source>
        <dbReference type="Proteomes" id="UP000822142"/>
    </source>
</evidence>
<reference evidence="6 7" key="1">
    <citation type="journal article" date="2020" name="Cell Host Microbe">
        <title>Functional and Genomic Variation between Human-Derived Isolates of Lachnospiraceae Reveals Inter- and Intra-Species Diversity.</title>
        <authorList>
            <person name="Sorbara M.T."/>
            <person name="Littmann E.R."/>
            <person name="Fontana E."/>
            <person name="Moody T.U."/>
            <person name="Kohout C.E."/>
            <person name="Gjonbalaj M."/>
            <person name="Eaton V."/>
            <person name="Seok R."/>
            <person name="Leiner I.M."/>
            <person name="Pamer E.G."/>
        </authorList>
    </citation>
    <scope>NUCLEOTIDE SEQUENCE [LARGE SCALE GENOMIC DNA]</scope>
    <source>
        <strain evidence="6 7">MSK.15.26</strain>
    </source>
</reference>
<gene>
    <name evidence="6" type="ORF">G5A70_08870</name>
</gene>
<dbReference type="EMBL" id="JAAITA010000010">
    <property type="protein sequence ID" value="NSJ86274.1"/>
    <property type="molecule type" value="Genomic_DNA"/>
</dbReference>
<protein>
    <submittedName>
        <fullName evidence="6">Sulfatase-like hydrolase/transferase</fullName>
    </submittedName>
</protein>
<dbReference type="InterPro" id="IPR017850">
    <property type="entry name" value="Alkaline_phosphatase_core_sf"/>
</dbReference>
<dbReference type="InterPro" id="IPR050738">
    <property type="entry name" value="Sulfatase"/>
</dbReference>
<keyword evidence="2" id="KW-0479">Metal-binding</keyword>
<dbReference type="InterPro" id="IPR000917">
    <property type="entry name" value="Sulfatase_N"/>
</dbReference>
<dbReference type="InterPro" id="IPR024607">
    <property type="entry name" value="Sulfatase_CS"/>
</dbReference>
<proteinExistence type="inferred from homology"/>
<feature type="domain" description="Sulfatase N-terminal" evidence="5">
    <location>
        <begin position="2"/>
        <end position="351"/>
    </location>
</feature>